<keyword evidence="1" id="KW-0732">Signal</keyword>
<feature type="signal peptide" evidence="1">
    <location>
        <begin position="1"/>
        <end position="24"/>
    </location>
</feature>
<reference evidence="2 3" key="1">
    <citation type="submission" date="2023-07" db="EMBL/GenBank/DDBJ databases">
        <authorList>
            <person name="Lian W.-H."/>
        </authorList>
    </citation>
    <scope>NUCLEOTIDE SEQUENCE [LARGE SCALE GENOMIC DNA]</scope>
    <source>
        <strain evidence="2 3">SYSU DXS3180</strain>
    </source>
</reference>
<dbReference type="EMBL" id="JAULBC010000013">
    <property type="protein sequence ID" value="MEX6691082.1"/>
    <property type="molecule type" value="Genomic_DNA"/>
</dbReference>
<proteinExistence type="predicted"/>
<feature type="chain" id="PRO_5047340722" evidence="1">
    <location>
        <begin position="25"/>
        <end position="342"/>
    </location>
</feature>
<organism evidence="2 3">
    <name type="scientific">Danxiaibacter flavus</name>
    <dbReference type="NCBI Taxonomy" id="3049108"/>
    <lineage>
        <taxon>Bacteria</taxon>
        <taxon>Pseudomonadati</taxon>
        <taxon>Bacteroidota</taxon>
        <taxon>Chitinophagia</taxon>
        <taxon>Chitinophagales</taxon>
        <taxon>Chitinophagaceae</taxon>
        <taxon>Danxiaibacter</taxon>
    </lineage>
</organism>
<dbReference type="Pfam" id="PF11751">
    <property type="entry name" value="PorP_SprF"/>
    <property type="match status" value="1"/>
</dbReference>
<dbReference type="RefSeq" id="WP_369332498.1">
    <property type="nucleotide sequence ID" value="NZ_JAULBC010000013.1"/>
</dbReference>
<accession>A0ABV3ZMG4</accession>
<evidence type="ECO:0000313" key="2">
    <source>
        <dbReference type="EMBL" id="MEX6691082.1"/>
    </source>
</evidence>
<evidence type="ECO:0000313" key="3">
    <source>
        <dbReference type="Proteomes" id="UP001560573"/>
    </source>
</evidence>
<protein>
    <submittedName>
        <fullName evidence="2">PorP/SprF family type IX secretion system membrane protein</fullName>
    </submittedName>
</protein>
<gene>
    <name evidence="2" type="ORF">QTN47_26470</name>
</gene>
<dbReference type="NCBIfam" id="TIGR03519">
    <property type="entry name" value="T9SS_PorP_fam"/>
    <property type="match status" value="1"/>
</dbReference>
<dbReference type="Proteomes" id="UP001560573">
    <property type="component" value="Unassembled WGS sequence"/>
</dbReference>
<name>A0ABV3ZMG4_9BACT</name>
<evidence type="ECO:0000256" key="1">
    <source>
        <dbReference type="SAM" id="SignalP"/>
    </source>
</evidence>
<keyword evidence="3" id="KW-1185">Reference proteome</keyword>
<comment type="caution">
    <text evidence="2">The sequence shown here is derived from an EMBL/GenBank/DDBJ whole genome shotgun (WGS) entry which is preliminary data.</text>
</comment>
<dbReference type="InterPro" id="IPR019861">
    <property type="entry name" value="PorP/SprF_Bacteroidetes"/>
</dbReference>
<sequence length="342" mass="38005">MKKVLDIKIVATIMVIFCTLASSAQDLHFSQYFNTPLLVNPANTGFAPESDWRVGANYRNQWSSILNNPYKTMSAWADAQAFGNRLSNGWLGIGGALLNDVAGSGGLTSTRAYGNIAYHQLLGINSLLSMGFSVGYASKRIDFTKLSFDDQWNGKFFDITIPNGEPFAYSRVSYLDLGVGMNYAFFPSDNTYLNLGVSISHINQPKESFFSNSLIDQRLDARYNVFLNGMFKLNDQWIINPNAYISKMGTAWETVVGLNANYNLSGDGFTQMIAGLYYRSGDAFIPMIGYQLDDFKLTFSYDATTSFLKNYNQSRGAYEISLVKTGLYNSGGKNVKCPTVKF</sequence>